<keyword evidence="3" id="KW-1185">Reference proteome</keyword>
<protein>
    <recommendedName>
        <fullName evidence="4">SMODS and SLOG-associating 2TM effector domain-containing protein</fullName>
    </recommendedName>
</protein>
<proteinExistence type="predicted"/>
<keyword evidence="1" id="KW-0812">Transmembrane</keyword>
<evidence type="ECO:0000256" key="1">
    <source>
        <dbReference type="SAM" id="Phobius"/>
    </source>
</evidence>
<dbReference type="Proteomes" id="UP000292564">
    <property type="component" value="Unassembled WGS sequence"/>
</dbReference>
<accession>A0A4Q7ZIJ3</accession>
<feature type="transmembrane region" description="Helical" evidence="1">
    <location>
        <begin position="72"/>
        <end position="90"/>
    </location>
</feature>
<keyword evidence="1" id="KW-0472">Membrane</keyword>
<evidence type="ECO:0000313" key="3">
    <source>
        <dbReference type="Proteomes" id="UP000292564"/>
    </source>
</evidence>
<name>A0A4Q7ZIJ3_9ACTN</name>
<evidence type="ECO:0000313" key="2">
    <source>
        <dbReference type="EMBL" id="RZU50083.1"/>
    </source>
</evidence>
<dbReference type="AlphaFoldDB" id="A0A4Q7ZIJ3"/>
<feature type="transmembrane region" description="Helical" evidence="1">
    <location>
        <begin position="46"/>
        <end position="66"/>
    </location>
</feature>
<keyword evidence="1" id="KW-1133">Transmembrane helix</keyword>
<organism evidence="2 3">
    <name type="scientific">Krasilnikovia cinnamomea</name>
    <dbReference type="NCBI Taxonomy" id="349313"/>
    <lineage>
        <taxon>Bacteria</taxon>
        <taxon>Bacillati</taxon>
        <taxon>Actinomycetota</taxon>
        <taxon>Actinomycetes</taxon>
        <taxon>Micromonosporales</taxon>
        <taxon>Micromonosporaceae</taxon>
        <taxon>Krasilnikovia</taxon>
    </lineage>
</organism>
<evidence type="ECO:0008006" key="4">
    <source>
        <dbReference type="Google" id="ProtNLM"/>
    </source>
</evidence>
<gene>
    <name evidence="2" type="ORF">EV385_1846</name>
</gene>
<reference evidence="2 3" key="1">
    <citation type="submission" date="2019-02" db="EMBL/GenBank/DDBJ databases">
        <title>Sequencing the genomes of 1000 actinobacteria strains.</title>
        <authorList>
            <person name="Klenk H.-P."/>
        </authorList>
    </citation>
    <scope>NUCLEOTIDE SEQUENCE [LARGE SCALE GENOMIC DNA]</scope>
    <source>
        <strain evidence="2 3">DSM 45162</strain>
    </source>
</reference>
<dbReference type="EMBL" id="SHKY01000001">
    <property type="protein sequence ID" value="RZU50083.1"/>
    <property type="molecule type" value="Genomic_DNA"/>
</dbReference>
<sequence>MYAARPTVTAAPISRDRIDECLDSSKYWAIRLPRYANEMQRKSDTYALAAAFLSMVTGLTIWGFLAESNSRWAQTAASAAAFAAAACAIIPRVKNYSEAAGKARQLATQYGTIKGRLTDAQVWSSSNIAEDTALRQVVEDFEAIKSGKDSLVPYPKRYIEERHPEAKE</sequence>
<comment type="caution">
    <text evidence="2">The sequence shown here is derived from an EMBL/GenBank/DDBJ whole genome shotgun (WGS) entry which is preliminary data.</text>
</comment>